<evidence type="ECO:0000313" key="2">
    <source>
        <dbReference type="EMBL" id="EHQ59691.1"/>
    </source>
</evidence>
<keyword evidence="1" id="KW-0812">Transmembrane</keyword>
<sequence>MHLISDCMGFYKTYYIFIISTIIPFTKLFFYCRFRQLDQVFFGQRVTLIGYDLKAFFTFFPEKIIPSF</sequence>
<gene>
    <name evidence="2" type="ORF">PDENDC454_24143</name>
</gene>
<accession>H3SMN5</accession>
<keyword evidence="1" id="KW-1133">Transmembrane helix</keyword>
<protein>
    <submittedName>
        <fullName evidence="2">Uncharacterized protein</fullName>
    </submittedName>
</protein>
<evidence type="ECO:0000313" key="3">
    <source>
        <dbReference type="Proteomes" id="UP000003900"/>
    </source>
</evidence>
<proteinExistence type="predicted"/>
<feature type="transmembrane region" description="Helical" evidence="1">
    <location>
        <begin position="14"/>
        <end position="32"/>
    </location>
</feature>
<reference evidence="2 3" key="1">
    <citation type="journal article" date="2012" name="J. Bacteriol.">
        <title>Genome Sequence of the Pattern-Forming Social Bacterium Paenibacillus dendritiformis C454 Chiral Morphotype.</title>
        <authorList>
            <person name="Sirota-Madi A."/>
            <person name="Olender T."/>
            <person name="Helman Y."/>
            <person name="Brainis I."/>
            <person name="Finkelshtein A."/>
            <person name="Roth D."/>
            <person name="Hagai E."/>
            <person name="Leshkowitz D."/>
            <person name="Brodsky L."/>
            <person name="Galatenko V."/>
            <person name="Nikolaev V."/>
            <person name="Gutnick D.L."/>
            <person name="Lancet D."/>
            <person name="Ben-Jacob E."/>
        </authorList>
    </citation>
    <scope>NUCLEOTIDE SEQUENCE [LARGE SCALE GENOMIC DNA]</scope>
    <source>
        <strain evidence="2 3">C454</strain>
    </source>
</reference>
<keyword evidence="1" id="KW-0472">Membrane</keyword>
<dbReference type="Proteomes" id="UP000003900">
    <property type="component" value="Unassembled WGS sequence"/>
</dbReference>
<keyword evidence="3" id="KW-1185">Reference proteome</keyword>
<evidence type="ECO:0000256" key="1">
    <source>
        <dbReference type="SAM" id="Phobius"/>
    </source>
</evidence>
<comment type="caution">
    <text evidence="2">The sequence shown here is derived from an EMBL/GenBank/DDBJ whole genome shotgun (WGS) entry which is preliminary data.</text>
</comment>
<dbReference type="EMBL" id="AHKH01000109">
    <property type="protein sequence ID" value="EHQ59691.1"/>
    <property type="molecule type" value="Genomic_DNA"/>
</dbReference>
<organism evidence="2 3">
    <name type="scientific">Paenibacillus dendritiformis C454</name>
    <dbReference type="NCBI Taxonomy" id="1131935"/>
    <lineage>
        <taxon>Bacteria</taxon>
        <taxon>Bacillati</taxon>
        <taxon>Bacillota</taxon>
        <taxon>Bacilli</taxon>
        <taxon>Bacillales</taxon>
        <taxon>Paenibacillaceae</taxon>
        <taxon>Paenibacillus</taxon>
    </lineage>
</organism>
<name>H3SMN5_9BACL</name>
<feature type="non-terminal residue" evidence="2">
    <location>
        <position position="68"/>
    </location>
</feature>
<dbReference type="AlphaFoldDB" id="H3SMN5"/>